<keyword evidence="14" id="KW-0449">Lipoprotein</keyword>
<comment type="similarity">
    <text evidence="2">Belongs to the BexD/CtrA/VexA family.</text>
</comment>
<comment type="subcellular location">
    <subcellularLocation>
        <location evidence="1">Cell outer membrane</location>
        <topology evidence="1">Multi-pass membrane protein</topology>
    </subcellularLocation>
</comment>
<evidence type="ECO:0000259" key="16">
    <source>
        <dbReference type="Pfam" id="PF22461"/>
    </source>
</evidence>
<dbReference type="GO" id="GO:0009279">
    <property type="term" value="C:cell outer membrane"/>
    <property type="evidence" value="ECO:0007669"/>
    <property type="project" value="UniProtKB-SubCell"/>
</dbReference>
<evidence type="ECO:0000256" key="9">
    <source>
        <dbReference type="ARBA" id="ARBA00023065"/>
    </source>
</evidence>
<dbReference type="Gene3D" id="3.10.560.10">
    <property type="entry name" value="Outer membrane lipoprotein wza domain like"/>
    <property type="match status" value="2"/>
</dbReference>
<dbReference type="GO" id="GO:0006811">
    <property type="term" value="P:monoatomic ion transport"/>
    <property type="evidence" value="ECO:0007669"/>
    <property type="project" value="UniProtKB-KW"/>
</dbReference>
<keyword evidence="12" id="KW-0564">Palmitate</keyword>
<feature type="domain" description="SLBB" evidence="16">
    <location>
        <begin position="396"/>
        <end position="482"/>
    </location>
</feature>
<evidence type="ECO:0000256" key="12">
    <source>
        <dbReference type="ARBA" id="ARBA00023139"/>
    </source>
</evidence>
<comment type="caution">
    <text evidence="17">The sequence shown here is derived from an EMBL/GenBank/DDBJ whole genome shotgun (WGS) entry which is preliminary data.</text>
</comment>
<dbReference type="EMBL" id="JSUQ01000030">
    <property type="protein sequence ID" value="KHQ50194.1"/>
    <property type="molecule type" value="Genomic_DNA"/>
</dbReference>
<keyword evidence="7" id="KW-0732">Signal</keyword>
<keyword evidence="10" id="KW-0626">Porin</keyword>
<evidence type="ECO:0000313" key="18">
    <source>
        <dbReference type="Proteomes" id="UP000030960"/>
    </source>
</evidence>
<reference evidence="17 18" key="1">
    <citation type="submission" date="2014-10" db="EMBL/GenBank/DDBJ databases">
        <title>Genome sequence of Ponticoccus sp. strain UMTAT08 isolated from clonal culture of toxic dinoflagellate Alexandrium tamiyavanichii.</title>
        <authorList>
            <person name="Gan H.Y."/>
            <person name="Muhd D.-D."/>
            <person name="Mohd Noor M.E."/>
            <person name="Yeong Y.S."/>
            <person name="Usup G."/>
        </authorList>
    </citation>
    <scope>NUCLEOTIDE SEQUENCE [LARGE SCALE GENOMIC DNA]</scope>
    <source>
        <strain evidence="17 18">UMTAT08</strain>
    </source>
</reference>
<keyword evidence="3" id="KW-0813">Transport</keyword>
<dbReference type="Gene3D" id="3.30.1950.10">
    <property type="entry name" value="wza like domain"/>
    <property type="match status" value="1"/>
</dbReference>
<evidence type="ECO:0000256" key="10">
    <source>
        <dbReference type="ARBA" id="ARBA00023114"/>
    </source>
</evidence>
<dbReference type="PANTHER" id="PTHR33619:SF3">
    <property type="entry name" value="POLYSACCHARIDE EXPORT PROTEIN GFCE-RELATED"/>
    <property type="match status" value="1"/>
</dbReference>
<keyword evidence="5" id="KW-0762">Sugar transport</keyword>
<evidence type="ECO:0000256" key="3">
    <source>
        <dbReference type="ARBA" id="ARBA00022448"/>
    </source>
</evidence>
<sequence>MAVVAFKDLPGYIKQGMLRSRFNAIRQGCRVKTPSRTGGTHKGAKLGAGLKTRKNVFRWARIGVLAMGGVAILSGCGVSYHSPKVRERQGELPVSVVSMTPKAVAYANASPYTPRALPDVFYAYAGTYGGATGAGALPAAPYLPNETRQRLEYRPLPDINPQPYRIGVGDVLLLATRGGATTVEQLSGLLAAQNQRQGYTVRDDGTIAIPEIGTVQLAGMTLQQAEDQLFQALVSNQIDPAFRLEVAEFNSQQVAVGGAVKSARLVPITPNNLTLGQALITAGGLSVRDEEFASIRIYRNGTLYQIPVETYRAQPAIKDKLLQAGDAVYVDTTYDLDRAFEFYKARIDVISLRSSARQATLSTLQAEISIRRSSLDERRSLFQSRTQLDAEARDYVYLSGEVTKQNRFALPYGRHATLADVLYNEGGFDNTTGDPTEIYVLRGSDDPAKVGEIVAFHLNAGNAANMILATQFQMRPNDVVFIEEQPITKWGRALQQALPTLLNTATRAASL</sequence>
<dbReference type="Pfam" id="PF02563">
    <property type="entry name" value="Poly_export"/>
    <property type="match status" value="1"/>
</dbReference>
<proteinExistence type="inferred from homology"/>
<dbReference type="GO" id="GO:0015288">
    <property type="term" value="F:porin activity"/>
    <property type="evidence" value="ECO:0007669"/>
    <property type="project" value="UniProtKB-KW"/>
</dbReference>
<evidence type="ECO:0000256" key="4">
    <source>
        <dbReference type="ARBA" id="ARBA00022452"/>
    </source>
</evidence>
<evidence type="ECO:0000313" key="17">
    <source>
        <dbReference type="EMBL" id="KHQ50194.1"/>
    </source>
</evidence>
<dbReference type="Proteomes" id="UP000030960">
    <property type="component" value="Unassembled WGS sequence"/>
</dbReference>
<keyword evidence="4" id="KW-1134">Transmembrane beta strand</keyword>
<feature type="domain" description="SLBB" evidence="16">
    <location>
        <begin position="252"/>
        <end position="330"/>
    </location>
</feature>
<evidence type="ECO:0000256" key="2">
    <source>
        <dbReference type="ARBA" id="ARBA00009450"/>
    </source>
</evidence>
<organism evidence="17 18">
    <name type="scientific">Mameliella alba</name>
    <dbReference type="NCBI Taxonomy" id="561184"/>
    <lineage>
        <taxon>Bacteria</taxon>
        <taxon>Pseudomonadati</taxon>
        <taxon>Pseudomonadota</taxon>
        <taxon>Alphaproteobacteria</taxon>
        <taxon>Rhodobacterales</taxon>
        <taxon>Roseobacteraceae</taxon>
        <taxon>Mameliella</taxon>
    </lineage>
</organism>
<accession>A0A0B3SHZ3</accession>
<dbReference type="STRING" id="561184.SAMN05216376_10761"/>
<keyword evidence="6" id="KW-0812">Transmembrane</keyword>
<protein>
    <submittedName>
        <fullName evidence="17">Putative exopolysaccharide export protein</fullName>
    </submittedName>
</protein>
<keyword evidence="11" id="KW-0472">Membrane</keyword>
<keyword evidence="8" id="KW-0625">Polysaccharide transport</keyword>
<evidence type="ECO:0000259" key="15">
    <source>
        <dbReference type="Pfam" id="PF02563"/>
    </source>
</evidence>
<dbReference type="PATRIC" id="fig|1515334.3.peg.5325"/>
<evidence type="ECO:0000256" key="6">
    <source>
        <dbReference type="ARBA" id="ARBA00022692"/>
    </source>
</evidence>
<evidence type="ECO:0000256" key="13">
    <source>
        <dbReference type="ARBA" id="ARBA00023237"/>
    </source>
</evidence>
<dbReference type="InterPro" id="IPR003715">
    <property type="entry name" value="Poly_export_N"/>
</dbReference>
<evidence type="ECO:0000256" key="14">
    <source>
        <dbReference type="ARBA" id="ARBA00023288"/>
    </source>
</evidence>
<keyword evidence="9" id="KW-0406">Ion transport</keyword>
<dbReference type="PANTHER" id="PTHR33619">
    <property type="entry name" value="POLYSACCHARIDE EXPORT PROTEIN GFCE-RELATED"/>
    <property type="match status" value="1"/>
</dbReference>
<dbReference type="GO" id="GO:0015159">
    <property type="term" value="F:polysaccharide transmembrane transporter activity"/>
    <property type="evidence" value="ECO:0007669"/>
    <property type="project" value="InterPro"/>
</dbReference>
<dbReference type="GO" id="GO:0046930">
    <property type="term" value="C:pore complex"/>
    <property type="evidence" value="ECO:0007669"/>
    <property type="project" value="UniProtKB-KW"/>
</dbReference>
<keyword evidence="13" id="KW-0998">Cell outer membrane</keyword>
<dbReference type="InterPro" id="IPR049712">
    <property type="entry name" value="Poly_export"/>
</dbReference>
<evidence type="ECO:0000256" key="11">
    <source>
        <dbReference type="ARBA" id="ARBA00023136"/>
    </source>
</evidence>
<evidence type="ECO:0000256" key="1">
    <source>
        <dbReference type="ARBA" id="ARBA00004571"/>
    </source>
</evidence>
<name>A0A0B3SHZ3_9RHOB</name>
<evidence type="ECO:0000256" key="7">
    <source>
        <dbReference type="ARBA" id="ARBA00022729"/>
    </source>
</evidence>
<evidence type="ECO:0000256" key="5">
    <source>
        <dbReference type="ARBA" id="ARBA00022597"/>
    </source>
</evidence>
<dbReference type="Pfam" id="PF22461">
    <property type="entry name" value="SLBB_2"/>
    <property type="match status" value="2"/>
</dbReference>
<evidence type="ECO:0000256" key="8">
    <source>
        <dbReference type="ARBA" id="ARBA00023047"/>
    </source>
</evidence>
<keyword evidence="18" id="KW-1185">Reference proteome</keyword>
<dbReference type="AlphaFoldDB" id="A0A0B3SHZ3"/>
<dbReference type="InterPro" id="IPR054765">
    <property type="entry name" value="SLBB_dom"/>
</dbReference>
<feature type="domain" description="Polysaccharide export protein N-terminal" evidence="15">
    <location>
        <begin position="160"/>
        <end position="245"/>
    </location>
</feature>
<gene>
    <name evidence="17" type="ORF">OA50_05314</name>
</gene>